<protein>
    <submittedName>
        <fullName evidence="1">Uncharacterized protein</fullName>
    </submittedName>
</protein>
<dbReference type="EMBL" id="SRYX01000020">
    <property type="protein sequence ID" value="TGY38253.1"/>
    <property type="molecule type" value="Genomic_DNA"/>
</dbReference>
<organism evidence="1 2">
    <name type="scientific">Bacteroides caecimuris</name>
    <dbReference type="NCBI Taxonomy" id="1796613"/>
    <lineage>
        <taxon>Bacteria</taxon>
        <taxon>Pseudomonadati</taxon>
        <taxon>Bacteroidota</taxon>
        <taxon>Bacteroidia</taxon>
        <taxon>Bacteroidales</taxon>
        <taxon>Bacteroidaceae</taxon>
        <taxon>Bacteroides</taxon>
    </lineage>
</organism>
<sequence length="193" mass="20961">MAKKCIELADIDEAVSCADLDNLAGVVQSLIYGYWEDVASWPDLPEPTGEAAAMSLVEAGAWDGDLIMKAGCRAYQLVFTDESGELTISDQGETGGESCKYELSITRAKMSQVIFGFENATRGRRMFLIVTDKNGNRYLMGDKLNAAKKVAADASTTGKVGTDLNKTPLKFNYSCARKLMYTGDVENILKVAE</sequence>
<gene>
    <name evidence="1" type="ORF">E5353_07085</name>
</gene>
<proteinExistence type="predicted"/>
<reference evidence="1 2" key="1">
    <citation type="submission" date="2019-04" db="EMBL/GenBank/DDBJ databases">
        <title>Microbes associate with the intestines of laboratory mice.</title>
        <authorList>
            <person name="Navarre W."/>
            <person name="Wong E."/>
            <person name="Huang K."/>
            <person name="Tropini C."/>
            <person name="Ng K."/>
            <person name="Yu B."/>
        </authorList>
    </citation>
    <scope>NUCLEOTIDE SEQUENCE [LARGE SCALE GENOMIC DNA]</scope>
    <source>
        <strain evidence="1 2">NM63_1-25</strain>
    </source>
</reference>
<dbReference type="Proteomes" id="UP000309566">
    <property type="component" value="Unassembled WGS sequence"/>
</dbReference>
<dbReference type="RefSeq" id="WP_135999379.1">
    <property type="nucleotide sequence ID" value="NZ_CAQOQR010000125.1"/>
</dbReference>
<evidence type="ECO:0000313" key="1">
    <source>
        <dbReference type="EMBL" id="TGY38253.1"/>
    </source>
</evidence>
<dbReference type="AlphaFoldDB" id="A0A4S2DBX7"/>
<evidence type="ECO:0000313" key="2">
    <source>
        <dbReference type="Proteomes" id="UP000309566"/>
    </source>
</evidence>
<comment type="caution">
    <text evidence="1">The sequence shown here is derived from an EMBL/GenBank/DDBJ whole genome shotgun (WGS) entry which is preliminary data.</text>
</comment>
<accession>A0A4S2DBX7</accession>
<name>A0A4S2DBX7_9BACE</name>